<reference evidence="2 3" key="1">
    <citation type="submission" date="2018-10" db="EMBL/GenBank/DDBJ databases">
        <authorList>
            <consortium name="Pathogen Informatics"/>
        </authorList>
    </citation>
    <scope>NUCLEOTIDE SEQUENCE [LARGE SCALE GENOMIC DNA]</scope>
</reference>
<dbReference type="AlphaFoldDB" id="A0A0R3U4P4"/>
<dbReference type="WBParaSite" id="MCU_006739-RA">
    <property type="protein sequence ID" value="MCU_006739-RA"/>
    <property type="gene ID" value="MCU_006739"/>
</dbReference>
<evidence type="ECO:0000256" key="1">
    <source>
        <dbReference type="SAM" id="MobiDB-lite"/>
    </source>
</evidence>
<organism evidence="2 3">
    <name type="scientific">Mesocestoides corti</name>
    <name type="common">Flatworm</name>
    <dbReference type="NCBI Taxonomy" id="53468"/>
    <lineage>
        <taxon>Eukaryota</taxon>
        <taxon>Metazoa</taxon>
        <taxon>Spiralia</taxon>
        <taxon>Lophotrochozoa</taxon>
        <taxon>Platyhelminthes</taxon>
        <taxon>Cestoda</taxon>
        <taxon>Eucestoda</taxon>
        <taxon>Cyclophyllidea</taxon>
        <taxon>Mesocestoididae</taxon>
        <taxon>Mesocestoides</taxon>
    </lineage>
</organism>
<feature type="compositionally biased region" description="Basic residues" evidence="1">
    <location>
        <begin position="26"/>
        <end position="39"/>
    </location>
</feature>
<name>A0A0R3U4P4_MESCO</name>
<dbReference type="EMBL" id="UXSR01000216">
    <property type="protein sequence ID" value="VDD75627.1"/>
    <property type="molecule type" value="Genomic_DNA"/>
</dbReference>
<reference evidence="4" key="2">
    <citation type="submission" date="2019-11" db="UniProtKB">
        <authorList>
            <consortium name="WormBaseParasite"/>
        </authorList>
    </citation>
    <scope>IDENTIFICATION</scope>
</reference>
<accession>A0A0R3U4P4</accession>
<sequence length="157" mass="18527">MGKQVDKLVLKIDELARRHQSYSYRHLQRRRRSSPRFRRSSQSGEKFGLCRYQQRHSDKARVRVNTHAAAFRPSSRLMYCPETRRPASESGIEFLAIDSMQMVSEPSLRRFQRPWTIECQAGYCARFVPRAADILSLLPFKQAKTQSFTEVKFHKYI</sequence>
<feature type="region of interest" description="Disordered" evidence="1">
    <location>
        <begin position="24"/>
        <end position="44"/>
    </location>
</feature>
<dbReference type="Proteomes" id="UP000267029">
    <property type="component" value="Unassembled WGS sequence"/>
</dbReference>
<proteinExistence type="predicted"/>
<evidence type="ECO:0000313" key="2">
    <source>
        <dbReference type="EMBL" id="VDD75627.1"/>
    </source>
</evidence>
<gene>
    <name evidence="2" type="ORF">MCOS_LOCUS1630</name>
</gene>
<protein>
    <submittedName>
        <fullName evidence="2 4">Uncharacterized protein</fullName>
    </submittedName>
</protein>
<evidence type="ECO:0000313" key="4">
    <source>
        <dbReference type="WBParaSite" id="MCU_006739-RA"/>
    </source>
</evidence>
<evidence type="ECO:0000313" key="3">
    <source>
        <dbReference type="Proteomes" id="UP000267029"/>
    </source>
</evidence>
<keyword evidence="3" id="KW-1185">Reference proteome</keyword>